<dbReference type="Proteomes" id="UP000007797">
    <property type="component" value="Unassembled WGS sequence"/>
</dbReference>
<proteinExistence type="predicted"/>
<feature type="transmembrane region" description="Helical" evidence="1">
    <location>
        <begin position="343"/>
        <end position="361"/>
    </location>
</feature>
<organism evidence="2 3">
    <name type="scientific">Cavenderia fasciculata</name>
    <name type="common">Slime mold</name>
    <name type="synonym">Dictyostelium fasciculatum</name>
    <dbReference type="NCBI Taxonomy" id="261658"/>
    <lineage>
        <taxon>Eukaryota</taxon>
        <taxon>Amoebozoa</taxon>
        <taxon>Evosea</taxon>
        <taxon>Eumycetozoa</taxon>
        <taxon>Dictyostelia</taxon>
        <taxon>Acytosteliales</taxon>
        <taxon>Cavenderiaceae</taxon>
        <taxon>Cavenderia</taxon>
    </lineage>
</organism>
<dbReference type="EMBL" id="GL883008">
    <property type="protein sequence ID" value="EGG23518.1"/>
    <property type="molecule type" value="Genomic_DNA"/>
</dbReference>
<dbReference type="GeneID" id="14875534"/>
<dbReference type="RefSeq" id="XP_004361369.1">
    <property type="nucleotide sequence ID" value="XM_004361312.1"/>
</dbReference>
<name>F4PLW4_CACFS</name>
<gene>
    <name evidence="2" type="ORF">DFA_05651</name>
</gene>
<dbReference type="KEGG" id="dfa:DFA_05651"/>
<dbReference type="AlphaFoldDB" id="F4PLW4"/>
<evidence type="ECO:0000313" key="2">
    <source>
        <dbReference type="EMBL" id="EGG23518.1"/>
    </source>
</evidence>
<keyword evidence="1" id="KW-0812">Transmembrane</keyword>
<keyword evidence="3" id="KW-1185">Reference proteome</keyword>
<evidence type="ECO:0000256" key="1">
    <source>
        <dbReference type="SAM" id="Phobius"/>
    </source>
</evidence>
<accession>F4PLW4</accession>
<keyword evidence="1" id="KW-1133">Transmembrane helix</keyword>
<evidence type="ECO:0000313" key="3">
    <source>
        <dbReference type="Proteomes" id="UP000007797"/>
    </source>
</evidence>
<reference evidence="3" key="1">
    <citation type="journal article" date="2011" name="Genome Res.">
        <title>Phylogeny-wide analysis of social amoeba genomes highlights ancient origins for complex intercellular communication.</title>
        <authorList>
            <person name="Heidel A.J."/>
            <person name="Lawal H.M."/>
            <person name="Felder M."/>
            <person name="Schilde C."/>
            <person name="Helps N.R."/>
            <person name="Tunggal B."/>
            <person name="Rivero F."/>
            <person name="John U."/>
            <person name="Schleicher M."/>
            <person name="Eichinger L."/>
            <person name="Platzer M."/>
            <person name="Noegel A.A."/>
            <person name="Schaap P."/>
            <person name="Gloeckner G."/>
        </authorList>
    </citation>
    <scope>NUCLEOTIDE SEQUENCE [LARGE SCALE GENOMIC DNA]</scope>
    <source>
        <strain evidence="3">SH3</strain>
    </source>
</reference>
<protein>
    <submittedName>
        <fullName evidence="2">Uncharacterized protein</fullName>
    </submittedName>
</protein>
<keyword evidence="1" id="KW-0472">Membrane</keyword>
<sequence>MSTNVFNSLVAFNKLSIKDISKNVSYSLLNTVKHLSSKEKIIIASASTAWLGFAYYTETTSTITDQSVDQFIEILERMMDLAYSIEGINELYDMDYSLMENIAAWLEYNDAAMTKLEPQLGRILVILARFLHNMIFVLINSEEGGNPLPVLADRFDGFRSHPIAENLTQIWRTMLLKYNLENESTRFIVLSLLSESSHGVPLETFPTKNILSFYHQLKPLYNGGWTYDSIDQTLNRLANILVSRYDDGDIEEPLEKIESFAGYRYRRYIPHWILSTKETILLTALGSSLAVGSKVVSIPMQLNSLSILADGETLMGFLGLFEYVTALVPHISIYIMGRNNYKAIGVALAAIYVPLMFKHFYIKKIEKSRQTDIYKQKTIVDLRHHMSAVEFREQQQPQVQQIQEQDEEIEAQQEVQVQEVEQEEVQETQVQNAKEIGGGEIENPTTSQIDIIIRKWSSDLKV</sequence>